<sequence>MHKLAVIADPHYHEIFPGYRFEGVDFKGQSGACIRTRDDSAASTRVYNESYFSFPAALDACVAEGIETVVIAGDLTDDGQIATMDAALALLARYEAEHGIRFFLTPGNHDTYGMSGRHHSKAFYDGRGGTTLVTSEPEGIANTERVIVDRAMFCRSYRDTAPLWAPYGIQRRSSDLHWESPFGTDDAFASRMFEITSPDGSVVHRQLDLSYLVEPQKGLWLVSIDANVFEPRNGCADNTDPSSFADSTDAGWNSLVRLKPFILDWLVDVSTRAKAQGKTLICFSHYPVLDTYDGTFAQESMLFGATQAVRRTPDHATGRAVAATGIGVHFSGHLHVCDTCTTCIDGHTLTNHAIPSPVAFPPAFAVVSADGESRNVQYRQIEFDDFDAFFPFYHRDAAQSDWMQAQSYGDFLYRHVRQLVVQRHLPKEWPADLAQFIQAVGVNELIRIADIQRPLQAATYIPSRREQDEITGIDLITDWYAARNAGTLVTQFVSPQRLAIYRRLIECYAGRSWSTSDCLQSRLKMLLAMMDQYLADAMAISE</sequence>
<proteinExistence type="predicted"/>
<evidence type="ECO:0000313" key="3">
    <source>
        <dbReference type="Proteomes" id="UP001431784"/>
    </source>
</evidence>
<reference evidence="2" key="1">
    <citation type="submission" date="2023-02" db="EMBL/GenBank/DDBJ databases">
        <title>Description of Roseinatronobacter alkalisoli sp. nov., an alkaliphilic bacerium isolated from soda soil.</title>
        <authorList>
            <person name="Wei W."/>
        </authorList>
    </citation>
    <scope>NUCLEOTIDE SEQUENCE</scope>
    <source>
        <strain evidence="2">HJB301</strain>
    </source>
</reference>
<protein>
    <submittedName>
        <fullName evidence="2">Metallophosphoesterase</fullName>
    </submittedName>
</protein>
<dbReference type="Pfam" id="PF00149">
    <property type="entry name" value="Metallophos"/>
    <property type="match status" value="1"/>
</dbReference>
<dbReference type="Proteomes" id="UP001431784">
    <property type="component" value="Unassembled WGS sequence"/>
</dbReference>
<keyword evidence="3" id="KW-1185">Reference proteome</keyword>
<accession>A0ABT5T4N9</accession>
<dbReference type="InterPro" id="IPR004843">
    <property type="entry name" value="Calcineurin-like_PHP"/>
</dbReference>
<dbReference type="Gene3D" id="3.60.21.10">
    <property type="match status" value="2"/>
</dbReference>
<dbReference type="InterPro" id="IPR029052">
    <property type="entry name" value="Metallo-depent_PP-like"/>
</dbReference>
<evidence type="ECO:0000259" key="1">
    <source>
        <dbReference type="Pfam" id="PF00149"/>
    </source>
</evidence>
<feature type="domain" description="Calcineurin-like phosphoesterase" evidence="1">
    <location>
        <begin position="3"/>
        <end position="121"/>
    </location>
</feature>
<dbReference type="EMBL" id="JAQZSM010000002">
    <property type="protein sequence ID" value="MDD7969964.1"/>
    <property type="molecule type" value="Genomic_DNA"/>
</dbReference>
<organism evidence="2 3">
    <name type="scientific">Roseinatronobacter alkalisoli</name>
    <dbReference type="NCBI Taxonomy" id="3028235"/>
    <lineage>
        <taxon>Bacteria</taxon>
        <taxon>Pseudomonadati</taxon>
        <taxon>Pseudomonadota</taxon>
        <taxon>Alphaproteobacteria</taxon>
        <taxon>Rhodobacterales</taxon>
        <taxon>Paracoccaceae</taxon>
        <taxon>Roseinatronobacter</taxon>
    </lineage>
</organism>
<dbReference type="SUPFAM" id="SSF56300">
    <property type="entry name" value="Metallo-dependent phosphatases"/>
    <property type="match status" value="1"/>
</dbReference>
<dbReference type="RefSeq" id="WP_274350517.1">
    <property type="nucleotide sequence ID" value="NZ_JAQZSM010000002.1"/>
</dbReference>
<gene>
    <name evidence="2" type="ORF">PUT78_02535</name>
</gene>
<evidence type="ECO:0000313" key="2">
    <source>
        <dbReference type="EMBL" id="MDD7969964.1"/>
    </source>
</evidence>
<name>A0ABT5T4N9_9RHOB</name>
<comment type="caution">
    <text evidence="2">The sequence shown here is derived from an EMBL/GenBank/DDBJ whole genome shotgun (WGS) entry which is preliminary data.</text>
</comment>